<keyword evidence="8" id="KW-1185">Reference proteome</keyword>
<comment type="caution">
    <text evidence="7">The sequence shown here is derived from an EMBL/GenBank/DDBJ whole genome shotgun (WGS) entry which is preliminary data.</text>
</comment>
<accession>A0A2S8SCH6</accession>
<evidence type="ECO:0000313" key="7">
    <source>
        <dbReference type="EMBL" id="PQV58438.1"/>
    </source>
</evidence>
<dbReference type="EMBL" id="PVEP01000001">
    <property type="protein sequence ID" value="PQV58438.1"/>
    <property type="molecule type" value="Genomic_DNA"/>
</dbReference>
<reference evidence="7 8" key="1">
    <citation type="submission" date="2018-02" db="EMBL/GenBank/DDBJ databases">
        <title>Genomic Encyclopedia of Archaeal and Bacterial Type Strains, Phase II (KMG-II): from individual species to whole genera.</title>
        <authorList>
            <person name="Goeker M."/>
        </authorList>
    </citation>
    <scope>NUCLEOTIDE SEQUENCE [LARGE SCALE GENOMIC DNA]</scope>
    <source>
        <strain evidence="7 8">DSM 18921</strain>
    </source>
</reference>
<evidence type="ECO:0000256" key="3">
    <source>
        <dbReference type="ARBA" id="ARBA00022989"/>
    </source>
</evidence>
<evidence type="ECO:0000259" key="6">
    <source>
        <dbReference type="Pfam" id="PF04138"/>
    </source>
</evidence>
<dbReference type="Proteomes" id="UP000238338">
    <property type="component" value="Unassembled WGS sequence"/>
</dbReference>
<evidence type="ECO:0000256" key="2">
    <source>
        <dbReference type="ARBA" id="ARBA00022692"/>
    </source>
</evidence>
<feature type="transmembrane region" description="Helical" evidence="5">
    <location>
        <begin position="72"/>
        <end position="92"/>
    </location>
</feature>
<dbReference type="Pfam" id="PF04138">
    <property type="entry name" value="GtrA_DPMS_TM"/>
    <property type="match status" value="1"/>
</dbReference>
<evidence type="ECO:0000256" key="1">
    <source>
        <dbReference type="ARBA" id="ARBA00004141"/>
    </source>
</evidence>
<comment type="subcellular location">
    <subcellularLocation>
        <location evidence="1">Membrane</location>
        <topology evidence="1">Multi-pass membrane protein</topology>
    </subcellularLocation>
</comment>
<proteinExistence type="predicted"/>
<evidence type="ECO:0000256" key="4">
    <source>
        <dbReference type="ARBA" id="ARBA00023136"/>
    </source>
</evidence>
<dbReference type="RefSeq" id="WP_105512719.1">
    <property type="nucleotide sequence ID" value="NZ_PVEP01000001.1"/>
</dbReference>
<name>A0A2S8SCH6_9RHOB</name>
<dbReference type="OrthoDB" id="9798374at2"/>
<organism evidence="7 8">
    <name type="scientific">Albidovulum denitrificans</name>
    <dbReference type="NCBI Taxonomy" id="404881"/>
    <lineage>
        <taxon>Bacteria</taxon>
        <taxon>Pseudomonadati</taxon>
        <taxon>Pseudomonadota</taxon>
        <taxon>Alphaproteobacteria</taxon>
        <taxon>Rhodobacterales</taxon>
        <taxon>Paracoccaceae</taxon>
        <taxon>Albidovulum</taxon>
    </lineage>
</organism>
<evidence type="ECO:0000256" key="5">
    <source>
        <dbReference type="SAM" id="Phobius"/>
    </source>
</evidence>
<dbReference type="GO" id="GO:0000271">
    <property type="term" value="P:polysaccharide biosynthetic process"/>
    <property type="evidence" value="ECO:0007669"/>
    <property type="project" value="InterPro"/>
</dbReference>
<feature type="transmembrane region" description="Helical" evidence="5">
    <location>
        <begin position="12"/>
        <end position="35"/>
    </location>
</feature>
<keyword evidence="4 5" id="KW-0472">Membrane</keyword>
<dbReference type="GO" id="GO:0016020">
    <property type="term" value="C:membrane"/>
    <property type="evidence" value="ECO:0007669"/>
    <property type="project" value="UniProtKB-SubCell"/>
</dbReference>
<keyword evidence="3 5" id="KW-1133">Transmembrane helix</keyword>
<keyword evidence="2 5" id="KW-0812">Transmembrane</keyword>
<evidence type="ECO:0000313" key="8">
    <source>
        <dbReference type="Proteomes" id="UP000238338"/>
    </source>
</evidence>
<sequence length="141" mass="15577">MIAALQARPDLWRFVKFLFVGVLNTIFGFLAYAFFLRVVGLPWQWALAVSYVIGVLWNFGTHGKIVFQTEGFGRLPLYILAYASLFFLNKLALKAAIGAGLSDLWAQALLVLPMAMVAFILVSLALTGRLPFGGKEKPDAH</sequence>
<feature type="domain" description="GtrA/DPMS transmembrane" evidence="6">
    <location>
        <begin position="16"/>
        <end position="123"/>
    </location>
</feature>
<dbReference type="AlphaFoldDB" id="A0A2S8SCH6"/>
<feature type="transmembrane region" description="Helical" evidence="5">
    <location>
        <begin position="104"/>
        <end position="127"/>
    </location>
</feature>
<gene>
    <name evidence="7" type="ORF">LX70_00250</name>
</gene>
<protein>
    <submittedName>
        <fullName evidence="7">GtrA-like protein</fullName>
    </submittedName>
</protein>
<dbReference type="InterPro" id="IPR007267">
    <property type="entry name" value="GtrA_DPMS_TM"/>
</dbReference>
<feature type="transmembrane region" description="Helical" evidence="5">
    <location>
        <begin position="41"/>
        <end position="60"/>
    </location>
</feature>